<dbReference type="Gene3D" id="2.60.40.1940">
    <property type="match status" value="1"/>
</dbReference>
<evidence type="ECO:0000259" key="6">
    <source>
        <dbReference type="SMART" id="SM01361"/>
    </source>
</evidence>
<evidence type="ECO:0000256" key="1">
    <source>
        <dbReference type="ARBA" id="ARBA00022729"/>
    </source>
</evidence>
<dbReference type="EMBL" id="REGN01003189">
    <property type="protein sequence ID" value="RNA23969.1"/>
    <property type="molecule type" value="Genomic_DNA"/>
</dbReference>
<dbReference type="Gene3D" id="1.50.10.20">
    <property type="match status" value="1"/>
</dbReference>
<comment type="caution">
    <text evidence="7">The sequence shown here is derived from an EMBL/GenBank/DDBJ whole genome shotgun (WGS) entry which is preliminary data.</text>
</comment>
<dbReference type="PANTHER" id="PTHR11412">
    <property type="entry name" value="MACROGLOBULIN / COMPLEMENT"/>
    <property type="match status" value="1"/>
</dbReference>
<evidence type="ECO:0000256" key="2">
    <source>
        <dbReference type="ARBA" id="ARBA00022966"/>
    </source>
</evidence>
<dbReference type="Gene3D" id="2.60.40.690">
    <property type="entry name" value="Alpha-macroglobulin, receptor-binding domain"/>
    <property type="match status" value="1"/>
</dbReference>
<dbReference type="AlphaFoldDB" id="A0A3M7RKG5"/>
<evidence type="ECO:0000313" key="8">
    <source>
        <dbReference type="Proteomes" id="UP000276133"/>
    </source>
</evidence>
<dbReference type="GO" id="GO:0005615">
    <property type="term" value="C:extracellular space"/>
    <property type="evidence" value="ECO:0007669"/>
    <property type="project" value="InterPro"/>
</dbReference>
<dbReference type="InterPro" id="IPR013783">
    <property type="entry name" value="Ig-like_fold"/>
</dbReference>
<dbReference type="SMART" id="SM01360">
    <property type="entry name" value="A2M"/>
    <property type="match status" value="1"/>
</dbReference>
<dbReference type="InterPro" id="IPR047565">
    <property type="entry name" value="Alpha-macroglob_thiol-ester_cl"/>
</dbReference>
<accession>A0A3M7RKG5</accession>
<keyword evidence="2" id="KW-0882">Thioester bond</keyword>
<keyword evidence="8" id="KW-1185">Reference proteome</keyword>
<dbReference type="InterPro" id="IPR011626">
    <property type="entry name" value="Alpha-macroglobulin_TED"/>
</dbReference>
<feature type="domain" description="Alpha-2-macroglobulin" evidence="5">
    <location>
        <begin position="516"/>
        <end position="607"/>
    </location>
</feature>
<sequence>MSKNQNKAKKSFEKFLANSEEYIKNFEVKEYVLPKISLEVDINRYLIRSNPILEGQIAAKYTYGKGADGIVKINFRNNSFISSKEAVAERIFSFKMVDGKLNFSEKLVLSETRGYYDALVTFIDQYSGENVTQTVLFYIIETEYYISSDLYEFELNKNNTLNVKATWASNGKPYSIKAFESTLRQKINYSAKPDSEQKIFFKTDLNGSAKIEFQILDERITFIEILISPVDAEKQVTRIYLYKKRNHIETERPFTIDKSFLPSIEPLNINWLNQDQSVTTQSLLKFRLSRLQSDQECYIARYLVLSKLSIIEYEIFEMCDESDIQIQLDERFGPFSSLVVYFLDEHKNVTTATHQFELSQPTENYLNLSFGSEVVRPGDLVNLTMNTKDYSYISLCVIDKSLELIQETNEFTANQFGQQINQLKLNPYYQSNYFPMDDAFFPRRFPGFWQRPKAMLDLNNEGLVVLTNLESLNSTLADIYPVYQNVPMENAVFKEDMNYDVSTDKNDQIRKDFREIWIWDTYKNGDKKNFSISSVIPDTITSWVVSGFSLNQQHGLAIANKTQITTFKPFFVSMILPTSLTRGEILLLKVVVFNYFDFDLKNVSIEFLKTDDFDTVNGKPIDKNMVHLIDSIPAGQAQTVQFVISPKKIGLLKLSSRAKCDFAGDTEQKFIKVKAEGLEQSEASSTLINLNNTNHTINQKIVLPKNVVNQSESCYVQFIGDFLGTAFNNLNRLINRPYGCGEQNMLDLTPNIYALNYLYSLGSSKIANMERLIREAKENIVYGYQNELKYARKDGSFSAFGESDPSGSSWLTAFVLKSFCQANQFVNIDQNVISKAAEWIIAQQRTDGSFNEPGRVIHKEMQGGVDSNQTISAYITISLLESNLESKPILKSIKKSVKYLEKSINLVKKNSYSMSLISYALNLAKSKRASRSAKLVGKKLNKRQNGNIFIDEENESSDIEAASYWLLTNLLRNNVDESVRIARALVAKSNSLGSYSSTQNTVLALQALSQFALKYKFSEKNSVKISVSLDTEHLQDITINEANILILQQIKLPTCAGSVQIEASGYGSVLIQVVKNYNLVKVPKTRNRIFGLKQNFIDKNDRVLHVETCARSFNETGMVVIESGLFAGFEVQKKDLDGISAQSSLIKLAEQSADRTKVAFYLDQLDFDWICINWKMYRTHSVENLQPVIVKVYDYYNIDSEIDYFIAFFIEYY</sequence>
<dbReference type="Pfam" id="PF00207">
    <property type="entry name" value="A2M"/>
    <property type="match status" value="1"/>
</dbReference>
<dbReference type="Gene3D" id="2.60.40.10">
    <property type="entry name" value="Immunoglobulins"/>
    <property type="match status" value="1"/>
</dbReference>
<dbReference type="InterPro" id="IPR009048">
    <property type="entry name" value="A-macroglobulin_rcpt-bd"/>
</dbReference>
<dbReference type="PANTHER" id="PTHR11412:SF136">
    <property type="entry name" value="CD109 ANTIGEN"/>
    <property type="match status" value="1"/>
</dbReference>
<dbReference type="Pfam" id="PF07703">
    <property type="entry name" value="A2M_BRD"/>
    <property type="match status" value="1"/>
</dbReference>
<dbReference type="SMART" id="SM01361">
    <property type="entry name" value="A2M_recep"/>
    <property type="match status" value="1"/>
</dbReference>
<keyword evidence="1" id="KW-0732">Signal</keyword>
<evidence type="ECO:0000259" key="4">
    <source>
        <dbReference type="SMART" id="SM01359"/>
    </source>
</evidence>
<name>A0A3M7RKG5_BRAPC</name>
<dbReference type="Pfam" id="PF07678">
    <property type="entry name" value="TED_complement"/>
    <property type="match status" value="1"/>
</dbReference>
<dbReference type="Gene3D" id="2.20.130.20">
    <property type="match status" value="1"/>
</dbReference>
<protein>
    <submittedName>
        <fullName evidence="7">CD109 antigen-like protein</fullName>
    </submittedName>
</protein>
<dbReference type="InterPro" id="IPR011625">
    <property type="entry name" value="A2M_N_BRD"/>
</dbReference>
<dbReference type="InterPro" id="IPR019742">
    <property type="entry name" value="MacrogloblnA2_CS"/>
</dbReference>
<dbReference type="OrthoDB" id="9998011at2759"/>
<dbReference type="Gene3D" id="2.60.120.1540">
    <property type="match status" value="1"/>
</dbReference>
<proteinExistence type="predicted"/>
<dbReference type="STRING" id="10195.A0A3M7RKG5"/>
<organism evidence="7 8">
    <name type="scientific">Brachionus plicatilis</name>
    <name type="common">Marine rotifer</name>
    <name type="synonym">Brachionus muelleri</name>
    <dbReference type="NCBI Taxonomy" id="10195"/>
    <lineage>
        <taxon>Eukaryota</taxon>
        <taxon>Metazoa</taxon>
        <taxon>Spiralia</taxon>
        <taxon>Gnathifera</taxon>
        <taxon>Rotifera</taxon>
        <taxon>Eurotatoria</taxon>
        <taxon>Monogononta</taxon>
        <taxon>Pseudotrocha</taxon>
        <taxon>Ploima</taxon>
        <taxon>Brachionidae</taxon>
        <taxon>Brachionus</taxon>
    </lineage>
</organism>
<dbReference type="PROSITE" id="PS00477">
    <property type="entry name" value="ALPHA_2_MACROGLOBULIN"/>
    <property type="match status" value="1"/>
</dbReference>
<dbReference type="SMART" id="SM01359">
    <property type="entry name" value="A2M_N_2"/>
    <property type="match status" value="1"/>
</dbReference>
<dbReference type="InterPro" id="IPR050473">
    <property type="entry name" value="A2M/Complement_sys"/>
</dbReference>
<gene>
    <name evidence="7" type="ORF">BpHYR1_045363</name>
</gene>
<dbReference type="SUPFAM" id="SSF49410">
    <property type="entry name" value="Alpha-macroglobulin receptor domain"/>
    <property type="match status" value="1"/>
</dbReference>
<dbReference type="Proteomes" id="UP000276133">
    <property type="component" value="Unassembled WGS sequence"/>
</dbReference>
<feature type="domain" description="Alpha-macroglobulin receptor-binding" evidence="6">
    <location>
        <begin position="1116"/>
        <end position="1204"/>
    </location>
</feature>
<evidence type="ECO:0000256" key="3">
    <source>
        <dbReference type="ARBA" id="ARBA00023157"/>
    </source>
</evidence>
<dbReference type="SUPFAM" id="SSF48239">
    <property type="entry name" value="Terpenoid cyclases/Protein prenyltransferases"/>
    <property type="match status" value="1"/>
</dbReference>
<dbReference type="SMART" id="SM01419">
    <property type="entry name" value="Thiol-ester_cl"/>
    <property type="match status" value="1"/>
</dbReference>
<keyword evidence="3" id="KW-1015">Disulfide bond</keyword>
<feature type="domain" description="Alpha-2-macroglobulin bait region" evidence="4">
    <location>
        <begin position="267"/>
        <end position="405"/>
    </location>
</feature>
<dbReference type="InterPro" id="IPR041555">
    <property type="entry name" value="MG3"/>
</dbReference>
<dbReference type="Pfam" id="PF07677">
    <property type="entry name" value="A2M_recep"/>
    <property type="match status" value="1"/>
</dbReference>
<reference evidence="7 8" key="1">
    <citation type="journal article" date="2018" name="Sci. Rep.">
        <title>Genomic signatures of local adaptation to the degree of environmental predictability in rotifers.</title>
        <authorList>
            <person name="Franch-Gras L."/>
            <person name="Hahn C."/>
            <person name="Garcia-Roger E.M."/>
            <person name="Carmona M.J."/>
            <person name="Serra M."/>
            <person name="Gomez A."/>
        </authorList>
    </citation>
    <scope>NUCLEOTIDE SEQUENCE [LARGE SCALE GENOMIC DNA]</scope>
    <source>
        <strain evidence="7">HYR1</strain>
    </source>
</reference>
<dbReference type="InterPro" id="IPR001599">
    <property type="entry name" value="Macroglobln_a2"/>
</dbReference>
<dbReference type="Pfam" id="PF17791">
    <property type="entry name" value="MG3"/>
    <property type="match status" value="1"/>
</dbReference>
<evidence type="ECO:0000259" key="5">
    <source>
        <dbReference type="SMART" id="SM01360"/>
    </source>
</evidence>
<dbReference type="InterPro" id="IPR008930">
    <property type="entry name" value="Terpenoid_cyclase/PrenylTrfase"/>
</dbReference>
<dbReference type="GO" id="GO:0004866">
    <property type="term" value="F:endopeptidase inhibitor activity"/>
    <property type="evidence" value="ECO:0007669"/>
    <property type="project" value="InterPro"/>
</dbReference>
<evidence type="ECO:0000313" key="7">
    <source>
        <dbReference type="EMBL" id="RNA23969.1"/>
    </source>
</evidence>
<dbReference type="InterPro" id="IPR036595">
    <property type="entry name" value="A-macroglobulin_rcpt-bd_sf"/>
</dbReference>